<name>A0A1Q2HUR1_9CORY</name>
<dbReference type="CDD" id="cd07344">
    <property type="entry name" value="M48_yhfN_like"/>
    <property type="match status" value="1"/>
</dbReference>
<feature type="domain" description="YgjP-like metallopeptidase" evidence="1">
    <location>
        <begin position="84"/>
        <end position="158"/>
    </location>
</feature>
<proteinExistence type="predicted"/>
<evidence type="ECO:0000313" key="3">
    <source>
        <dbReference type="Proteomes" id="UP000217209"/>
    </source>
</evidence>
<evidence type="ECO:0000259" key="1">
    <source>
        <dbReference type="Pfam" id="PF01863"/>
    </source>
</evidence>
<organism evidence="2 3">
    <name type="scientific">Corynebacterium glaucum</name>
    <dbReference type="NCBI Taxonomy" id="187491"/>
    <lineage>
        <taxon>Bacteria</taxon>
        <taxon>Bacillati</taxon>
        <taxon>Actinomycetota</taxon>
        <taxon>Actinomycetes</taxon>
        <taxon>Mycobacteriales</taxon>
        <taxon>Corynebacteriaceae</taxon>
        <taxon>Corynebacterium</taxon>
    </lineage>
</organism>
<dbReference type="RefSeq" id="WP_095659409.1">
    <property type="nucleotide sequence ID" value="NZ_BAAAKB010000003.1"/>
</dbReference>
<dbReference type="PANTHER" id="PTHR30399:SF1">
    <property type="entry name" value="UTP PYROPHOSPHATASE"/>
    <property type="match status" value="1"/>
</dbReference>
<dbReference type="OrthoDB" id="9811177at2"/>
<protein>
    <submittedName>
        <fullName evidence="2">SprT-like family protein</fullName>
    </submittedName>
</protein>
<reference evidence="2 3" key="1">
    <citation type="submission" date="2016-12" db="EMBL/GenBank/DDBJ databases">
        <authorList>
            <person name="Song W.-J."/>
            <person name="Kurnit D.M."/>
        </authorList>
    </citation>
    <scope>NUCLEOTIDE SEQUENCE [LARGE SCALE GENOMIC DNA]</scope>
    <source>
        <strain evidence="2 3">DSM 30827</strain>
    </source>
</reference>
<dbReference type="AlphaFoldDB" id="A0A1Q2HUR1"/>
<dbReference type="InterPro" id="IPR002725">
    <property type="entry name" value="YgjP-like_metallopeptidase"/>
</dbReference>
<dbReference type="Pfam" id="PF01863">
    <property type="entry name" value="YgjP-like"/>
    <property type="match status" value="1"/>
</dbReference>
<gene>
    <name evidence="2" type="ORF">CGLAU_02995</name>
</gene>
<accession>A0A1Q2HUR1</accession>
<dbReference type="EMBL" id="CP019688">
    <property type="protein sequence ID" value="AQQ14584.1"/>
    <property type="molecule type" value="Genomic_DNA"/>
</dbReference>
<dbReference type="InterPro" id="IPR053136">
    <property type="entry name" value="UTP_pyrophosphatase-like"/>
</dbReference>
<dbReference type="Proteomes" id="UP000217209">
    <property type="component" value="Chromosome"/>
</dbReference>
<dbReference type="KEGG" id="cgv:CGLAU_02995"/>
<keyword evidence="3" id="KW-1185">Reference proteome</keyword>
<dbReference type="PANTHER" id="PTHR30399">
    <property type="entry name" value="UNCHARACTERIZED PROTEIN YGJP"/>
    <property type="match status" value="1"/>
</dbReference>
<evidence type="ECO:0000313" key="2">
    <source>
        <dbReference type="EMBL" id="AQQ14584.1"/>
    </source>
</evidence>
<dbReference type="Gene3D" id="3.30.2010.10">
    <property type="entry name" value="Metalloproteases ('zincins'), catalytic domain"/>
    <property type="match status" value="1"/>
</dbReference>
<sequence length="176" mass="19834">MPGTEIPYTVIRSARRKRTVQARIVNGVAEIRIPARMTKAQERTAVEEMLAKLAKKSPTPRTDADLLARAETLNANLLDGNAKWRSIRWVSNQNTRWGSCTTGTGDIRISDRLAQVPDYVLDAVIVHELVHTFIPGHSGEFWRWADRAPRAERAKGYLEAYQRFGSEQTSGQRFSG</sequence>